<evidence type="ECO:0000313" key="4">
    <source>
        <dbReference type="EMBL" id="RIH89520.1"/>
    </source>
</evidence>
<sequence length="251" mass="28358">MPRRGKGEGSIFQRKDGRWAAFVTVGYGPDGKQRKKWVYGSTRREVAEKLARLLPKAGYAVLPATPRFTLGQWLAHWSEERARSKGLRPATVANYRQYMRHLEPLAHLPLARLTPLALRQRFAELAHLYPSVRGHLYQFLRAALRDALRLGLIESNPMDAVDPPKGSRVRPARAWRPEQAARFLEVARSHRLYPMFHLMLTTHSRQPPSIWARLFGLLGPAFAKRPRGLCSVSATGLGRAQASRPSGRAAF</sequence>
<gene>
    <name evidence="4" type="ORF">Mlute_00316</name>
</gene>
<evidence type="ECO:0000256" key="2">
    <source>
        <dbReference type="PROSITE-ProRule" id="PRU01248"/>
    </source>
</evidence>
<dbReference type="EMBL" id="QWKZ01000005">
    <property type="protein sequence ID" value="RIH89520.1"/>
    <property type="molecule type" value="Genomic_DNA"/>
</dbReference>
<comment type="caution">
    <text evidence="4">The sequence shown here is derived from an EMBL/GenBank/DDBJ whole genome shotgun (WGS) entry which is preliminary data.</text>
</comment>
<evidence type="ECO:0000256" key="1">
    <source>
        <dbReference type="ARBA" id="ARBA00023125"/>
    </source>
</evidence>
<accession>A0A399F0L5</accession>
<dbReference type="AlphaFoldDB" id="A0A399F0L5"/>
<dbReference type="Proteomes" id="UP000265800">
    <property type="component" value="Unassembled WGS sequence"/>
</dbReference>
<dbReference type="Gene3D" id="1.10.150.130">
    <property type="match status" value="1"/>
</dbReference>
<feature type="domain" description="Core-binding (CB)" evidence="3">
    <location>
        <begin position="64"/>
        <end position="148"/>
    </location>
</feature>
<reference evidence="4 5" key="1">
    <citation type="submission" date="2018-08" db="EMBL/GenBank/DDBJ databases">
        <title>Meiothermus luteus KCTC 52599 genome sequencing project.</title>
        <authorList>
            <person name="Da Costa M.S."/>
            <person name="Albuquerque L."/>
            <person name="Raposo P."/>
            <person name="Froufe H.J.C."/>
            <person name="Barroso C.S."/>
            <person name="Egas C."/>
        </authorList>
    </citation>
    <scope>NUCLEOTIDE SEQUENCE [LARGE SCALE GENOMIC DNA]</scope>
    <source>
        <strain evidence="4 5">KCTC 52599</strain>
    </source>
</reference>
<dbReference type="SUPFAM" id="SSF56349">
    <property type="entry name" value="DNA breaking-rejoining enzymes"/>
    <property type="match status" value="1"/>
</dbReference>
<evidence type="ECO:0000313" key="5">
    <source>
        <dbReference type="Proteomes" id="UP000265800"/>
    </source>
</evidence>
<dbReference type="PROSITE" id="PS51900">
    <property type="entry name" value="CB"/>
    <property type="match status" value="1"/>
</dbReference>
<dbReference type="InterPro" id="IPR044068">
    <property type="entry name" value="CB"/>
</dbReference>
<dbReference type="InterPro" id="IPR011010">
    <property type="entry name" value="DNA_brk_join_enz"/>
</dbReference>
<proteinExistence type="predicted"/>
<name>A0A399F0L5_9DEIN</name>
<dbReference type="RefSeq" id="WP_245958803.1">
    <property type="nucleotide sequence ID" value="NZ_QWKZ01000005.1"/>
</dbReference>
<protein>
    <submittedName>
        <fullName evidence="4">Putative prophage phiRv2 integrase</fullName>
    </submittedName>
</protein>
<keyword evidence="5" id="KW-1185">Reference proteome</keyword>
<dbReference type="GO" id="GO:0003677">
    <property type="term" value="F:DNA binding"/>
    <property type="evidence" value="ECO:0007669"/>
    <property type="project" value="UniProtKB-UniRule"/>
</dbReference>
<dbReference type="InterPro" id="IPR010998">
    <property type="entry name" value="Integrase_recombinase_N"/>
</dbReference>
<evidence type="ECO:0000259" key="3">
    <source>
        <dbReference type="PROSITE" id="PS51900"/>
    </source>
</evidence>
<keyword evidence="1 2" id="KW-0238">DNA-binding</keyword>
<organism evidence="4 5">
    <name type="scientific">Meiothermus luteus</name>
    <dbReference type="NCBI Taxonomy" id="2026184"/>
    <lineage>
        <taxon>Bacteria</taxon>
        <taxon>Thermotogati</taxon>
        <taxon>Deinococcota</taxon>
        <taxon>Deinococci</taxon>
        <taxon>Thermales</taxon>
        <taxon>Thermaceae</taxon>
        <taxon>Meiothermus</taxon>
    </lineage>
</organism>